<dbReference type="RefSeq" id="WP_212554707.1">
    <property type="nucleotide sequence ID" value="NZ_JAGXOE010000057.1"/>
</dbReference>
<proteinExistence type="predicted"/>
<name>A0ABS5NG61_TSUPA</name>
<comment type="caution">
    <text evidence="2">The sequence shown here is derived from an EMBL/GenBank/DDBJ whole genome shotgun (WGS) entry which is preliminary data.</text>
</comment>
<evidence type="ECO:0000313" key="2">
    <source>
        <dbReference type="EMBL" id="MBS4103279.1"/>
    </source>
</evidence>
<reference evidence="2 3" key="1">
    <citation type="submission" date="2021-04" db="EMBL/GenBank/DDBJ databases">
        <title>Whole genome sequence analysis of a thiophenic sulfur metabolizing bacteria.</title>
        <authorList>
            <person name="Akhtar N."/>
            <person name="Akram J."/>
            <person name="Aslam A."/>
        </authorList>
    </citation>
    <scope>NUCLEOTIDE SEQUENCE [LARGE SCALE GENOMIC DNA]</scope>
    <source>
        <strain evidence="2 3">3OW</strain>
    </source>
</reference>
<organism evidence="2 3">
    <name type="scientific">Tsukamurella paurometabola</name>
    <name type="common">Corynebacterium paurometabolum</name>
    <dbReference type="NCBI Taxonomy" id="2061"/>
    <lineage>
        <taxon>Bacteria</taxon>
        <taxon>Bacillati</taxon>
        <taxon>Actinomycetota</taxon>
        <taxon>Actinomycetes</taxon>
        <taxon>Mycobacteriales</taxon>
        <taxon>Tsukamurellaceae</taxon>
        <taxon>Tsukamurella</taxon>
    </lineage>
</organism>
<protein>
    <recommendedName>
        <fullName evidence="4">Holin</fullName>
    </recommendedName>
</protein>
<gene>
    <name evidence="2" type="ORF">KFZ73_18795</name>
</gene>
<feature type="transmembrane region" description="Helical" evidence="1">
    <location>
        <begin position="37"/>
        <end position="56"/>
    </location>
</feature>
<keyword evidence="1" id="KW-1133">Transmembrane helix</keyword>
<sequence>MSDLLQSAIERAVRTGIQVVTGAGVTQATGADLSTTFGIIQFIITTIVTALVMAYATPAKQDVQKTPDPVFVPTTVNDALQDVVTKADDVVDSLKQAPGVPGGIFDIPAQALDELRKRFGR</sequence>
<accession>A0ABS5NG61</accession>
<evidence type="ECO:0008006" key="4">
    <source>
        <dbReference type="Google" id="ProtNLM"/>
    </source>
</evidence>
<evidence type="ECO:0000313" key="3">
    <source>
        <dbReference type="Proteomes" id="UP000676853"/>
    </source>
</evidence>
<dbReference type="EMBL" id="JAGXOE010000057">
    <property type="protein sequence ID" value="MBS4103279.1"/>
    <property type="molecule type" value="Genomic_DNA"/>
</dbReference>
<dbReference type="Proteomes" id="UP000676853">
    <property type="component" value="Unassembled WGS sequence"/>
</dbReference>
<keyword evidence="1" id="KW-0812">Transmembrane</keyword>
<evidence type="ECO:0000256" key="1">
    <source>
        <dbReference type="SAM" id="Phobius"/>
    </source>
</evidence>
<keyword evidence="1" id="KW-0472">Membrane</keyword>
<keyword evidence="3" id="KW-1185">Reference proteome</keyword>